<comment type="caution">
    <text evidence="2">The sequence shown here is derived from an EMBL/GenBank/DDBJ whole genome shotgun (WGS) entry which is preliminary data.</text>
</comment>
<proteinExistence type="predicted"/>
<dbReference type="SUPFAM" id="SSF56281">
    <property type="entry name" value="Metallo-hydrolase/oxidoreductase"/>
    <property type="match status" value="1"/>
</dbReference>
<dbReference type="Gene3D" id="3.60.15.10">
    <property type="entry name" value="Ribonuclease Z/Hydroxyacylglutathione hydrolase-like"/>
    <property type="match status" value="1"/>
</dbReference>
<dbReference type="Pfam" id="PF17778">
    <property type="entry name" value="WHD_BLACT"/>
    <property type="match status" value="1"/>
</dbReference>
<feature type="domain" description="Metallo-beta-lactamase" evidence="1">
    <location>
        <begin position="24"/>
        <end position="192"/>
    </location>
</feature>
<reference evidence="2" key="1">
    <citation type="submission" date="2020-09" db="EMBL/GenBank/DDBJ databases">
        <title>Bacillus faecalis sp. nov., a moderately halophilic bacterium isolated from cow faeces.</title>
        <authorList>
            <person name="Jiang L."/>
            <person name="Lee J."/>
        </authorList>
    </citation>
    <scope>NUCLEOTIDE SEQUENCE</scope>
    <source>
        <strain evidence="2">AGMB 02131</strain>
    </source>
</reference>
<dbReference type="Proteomes" id="UP000602076">
    <property type="component" value="Unassembled WGS sequence"/>
</dbReference>
<sequence length="276" mass="31430">MSQTTDISIIRVPVPSPTLWPHDTTNCYLIGNSRQSILVDAGYNQPETKESIEAARKMHRLAVPEKILLTHYHPDHAPGLLQLTDWKADIYCHLEERTNIEKLIPSISSLLTLKDHDMLSIDSTEIEVIHAPGHTAGQLNFYLSSKQVLIAGDNILGSGTPWIGPPDGDMGAYFETLKRLRSLKLRRIGPGHGDWVENPYQQIDYVLERRLFREKQILSILSEYKSLNSEQLTKIIYENNIHPSIFIVAKKTVEAHLIKLIKEELVSQNEEMYFIA</sequence>
<keyword evidence="3" id="KW-1185">Reference proteome</keyword>
<evidence type="ECO:0000313" key="2">
    <source>
        <dbReference type="EMBL" id="MBD3107763.1"/>
    </source>
</evidence>
<protein>
    <submittedName>
        <fullName evidence="2">MBL fold metallo-hydrolase</fullName>
    </submittedName>
</protein>
<dbReference type="InterPro" id="IPR036866">
    <property type="entry name" value="RibonucZ/Hydroxyglut_hydro"/>
</dbReference>
<dbReference type="Pfam" id="PF00753">
    <property type="entry name" value="Lactamase_B"/>
    <property type="match status" value="1"/>
</dbReference>
<dbReference type="RefSeq" id="WP_190997304.1">
    <property type="nucleotide sequence ID" value="NZ_JACXSI010000010.1"/>
</dbReference>
<dbReference type="InterPro" id="IPR001279">
    <property type="entry name" value="Metallo-B-lactamas"/>
</dbReference>
<gene>
    <name evidence="2" type="ORF">IEO70_05230</name>
</gene>
<dbReference type="EMBL" id="JACXSI010000010">
    <property type="protein sequence ID" value="MBD3107763.1"/>
    <property type="molecule type" value="Genomic_DNA"/>
</dbReference>
<dbReference type="InterPro" id="IPR050662">
    <property type="entry name" value="Sec-metab_biosynth-thioest"/>
</dbReference>
<dbReference type="AlphaFoldDB" id="A0A927CTW6"/>
<dbReference type="SMART" id="SM00849">
    <property type="entry name" value="Lactamase_B"/>
    <property type="match status" value="1"/>
</dbReference>
<dbReference type="InterPro" id="IPR036388">
    <property type="entry name" value="WH-like_DNA-bd_sf"/>
</dbReference>
<organism evidence="2 3">
    <name type="scientific">Peribacillus faecalis</name>
    <dbReference type="NCBI Taxonomy" id="2772559"/>
    <lineage>
        <taxon>Bacteria</taxon>
        <taxon>Bacillati</taxon>
        <taxon>Bacillota</taxon>
        <taxon>Bacilli</taxon>
        <taxon>Bacillales</taxon>
        <taxon>Bacillaceae</taxon>
        <taxon>Peribacillus</taxon>
    </lineage>
</organism>
<accession>A0A927CTW6</accession>
<dbReference type="PANTHER" id="PTHR23131">
    <property type="entry name" value="ENDORIBONUCLEASE LACTB2"/>
    <property type="match status" value="1"/>
</dbReference>
<dbReference type="Gene3D" id="1.10.10.10">
    <property type="entry name" value="Winged helix-like DNA-binding domain superfamily/Winged helix DNA-binding domain"/>
    <property type="match status" value="1"/>
</dbReference>
<evidence type="ECO:0000259" key="1">
    <source>
        <dbReference type="SMART" id="SM00849"/>
    </source>
</evidence>
<name>A0A927CTW6_9BACI</name>
<evidence type="ECO:0000313" key="3">
    <source>
        <dbReference type="Proteomes" id="UP000602076"/>
    </source>
</evidence>
<dbReference type="InterPro" id="IPR041516">
    <property type="entry name" value="LACTB2_WH"/>
</dbReference>